<evidence type="ECO:0000256" key="2">
    <source>
        <dbReference type="ARBA" id="ARBA00022803"/>
    </source>
</evidence>
<dbReference type="Pfam" id="PF13432">
    <property type="entry name" value="TPR_16"/>
    <property type="match status" value="1"/>
</dbReference>
<keyword evidence="2 3" id="KW-0802">TPR repeat</keyword>
<evidence type="ECO:0000313" key="5">
    <source>
        <dbReference type="Proteomes" id="UP000032160"/>
    </source>
</evidence>
<dbReference type="PANTHER" id="PTHR44858:SF1">
    <property type="entry name" value="UDP-N-ACETYLGLUCOSAMINE--PEPTIDE N-ACETYLGLUCOSAMINYLTRANSFERASE SPINDLY-RELATED"/>
    <property type="match status" value="1"/>
</dbReference>
<dbReference type="SUPFAM" id="SSF48452">
    <property type="entry name" value="TPR-like"/>
    <property type="match status" value="1"/>
</dbReference>
<dbReference type="HOGENOM" id="CLU_079829_3_0_5"/>
<evidence type="ECO:0000313" key="4">
    <source>
        <dbReference type="EMBL" id="CDO58966.1"/>
    </source>
</evidence>
<keyword evidence="1" id="KW-0677">Repeat</keyword>
<evidence type="ECO:0000256" key="1">
    <source>
        <dbReference type="ARBA" id="ARBA00022737"/>
    </source>
</evidence>
<proteinExistence type="predicted"/>
<dbReference type="PANTHER" id="PTHR44858">
    <property type="entry name" value="TETRATRICOPEPTIDE REPEAT PROTEIN 6"/>
    <property type="match status" value="1"/>
</dbReference>
<accession>X5MM54</accession>
<feature type="repeat" description="TPR" evidence="3">
    <location>
        <begin position="103"/>
        <end position="136"/>
    </location>
</feature>
<gene>
    <name evidence="4" type="ORF">BN1012_Phect752</name>
</gene>
<dbReference type="STRING" id="1458461.BN1012_Phect752"/>
<feature type="repeat" description="TPR" evidence="3">
    <location>
        <begin position="69"/>
        <end position="102"/>
    </location>
</feature>
<dbReference type="SMART" id="SM00028">
    <property type="entry name" value="TPR"/>
    <property type="match status" value="3"/>
</dbReference>
<dbReference type="AlphaFoldDB" id="X5MM54"/>
<dbReference type="InterPro" id="IPR019734">
    <property type="entry name" value="TPR_rpt"/>
</dbReference>
<reference evidence="4 5" key="1">
    <citation type="journal article" date="2014" name="Front. Genet.">
        <title>Genome and metabolic network of "Candidatus Phaeomarinobacter ectocarpi" Ec32, a new candidate genus of Alphaproteobacteria frequently associated with brown algae.</title>
        <authorList>
            <person name="Dittami S.M."/>
            <person name="Barbeyron T."/>
            <person name="Boyen C."/>
            <person name="Cambefort J."/>
            <person name="Collet G."/>
            <person name="Delage L."/>
            <person name="Gobet A."/>
            <person name="Groisillier A."/>
            <person name="Leblanc C."/>
            <person name="Michel G."/>
            <person name="Scornet D."/>
            <person name="Siegel A."/>
            <person name="Tapia J.E."/>
            <person name="Tonon T."/>
        </authorList>
    </citation>
    <scope>NUCLEOTIDE SEQUENCE [LARGE SCALE GENOMIC DNA]</scope>
    <source>
        <strain evidence="4 5">Ec32</strain>
    </source>
</reference>
<dbReference type="RefSeq" id="WP_052535165.1">
    <property type="nucleotide sequence ID" value="NZ_HG966617.1"/>
</dbReference>
<protein>
    <submittedName>
        <fullName evidence="4">TPR domain protein</fullName>
    </submittedName>
</protein>
<evidence type="ECO:0000256" key="3">
    <source>
        <dbReference type="PROSITE-ProRule" id="PRU00339"/>
    </source>
</evidence>
<dbReference type="InterPro" id="IPR050498">
    <property type="entry name" value="Ycf3"/>
</dbReference>
<sequence>MTFLLTPFRTVLQAVLIVFAMGTFPALAASSVELDRLFDQLAKAQSPAEAALIEDEIWRQWSDSGSPTLDLIMLRGLKALEAQEYAVALDMFSTAIEIEPDYAEAWNKRATLYYVINDYDAAIADVTQVLAREPRHWAALMGLAVMFDDLDRKEPALGAYRAAFEINPQLEDAEAAIERLKVDVEGRGI</sequence>
<dbReference type="Proteomes" id="UP000032160">
    <property type="component" value="Chromosome I"/>
</dbReference>
<keyword evidence="5" id="KW-1185">Reference proteome</keyword>
<name>X5MM54_9HYPH</name>
<dbReference type="OrthoDB" id="9815010at2"/>
<dbReference type="InterPro" id="IPR011990">
    <property type="entry name" value="TPR-like_helical_dom_sf"/>
</dbReference>
<dbReference type="Gene3D" id="1.25.40.10">
    <property type="entry name" value="Tetratricopeptide repeat domain"/>
    <property type="match status" value="1"/>
</dbReference>
<dbReference type="KEGG" id="pect:BN1012_Phect752"/>
<dbReference type="PROSITE" id="PS50005">
    <property type="entry name" value="TPR"/>
    <property type="match status" value="2"/>
</dbReference>
<organism evidence="4 5">
    <name type="scientific">Candidatus Phaeomarinibacter ectocarpi</name>
    <dbReference type="NCBI Taxonomy" id="1458461"/>
    <lineage>
        <taxon>Bacteria</taxon>
        <taxon>Pseudomonadati</taxon>
        <taxon>Pseudomonadota</taxon>
        <taxon>Alphaproteobacteria</taxon>
        <taxon>Hyphomicrobiales</taxon>
        <taxon>Parvibaculaceae</taxon>
        <taxon>Candidatus Phaeomarinibacter</taxon>
    </lineage>
</organism>
<dbReference type="EMBL" id="HG966617">
    <property type="protein sequence ID" value="CDO58966.1"/>
    <property type="molecule type" value="Genomic_DNA"/>
</dbReference>